<evidence type="ECO:0000256" key="1">
    <source>
        <dbReference type="SAM" id="MobiDB-lite"/>
    </source>
</evidence>
<evidence type="ECO:0000313" key="4">
    <source>
        <dbReference type="Proteomes" id="UP001164746"/>
    </source>
</evidence>
<keyword evidence="2" id="KW-0812">Transmembrane</keyword>
<reference evidence="3" key="1">
    <citation type="submission" date="2022-11" db="EMBL/GenBank/DDBJ databases">
        <title>Centuries of genome instability and evolution in soft-shell clam transmissible cancer (bioRxiv).</title>
        <authorList>
            <person name="Hart S.F.M."/>
            <person name="Yonemitsu M.A."/>
            <person name="Giersch R.M."/>
            <person name="Beal B.F."/>
            <person name="Arriagada G."/>
            <person name="Davis B.W."/>
            <person name="Ostrander E.A."/>
            <person name="Goff S.P."/>
            <person name="Metzger M.J."/>
        </authorList>
    </citation>
    <scope>NUCLEOTIDE SEQUENCE</scope>
    <source>
        <strain evidence="3">MELC-2E11</strain>
        <tissue evidence="3">Siphon/mantle</tissue>
    </source>
</reference>
<proteinExistence type="predicted"/>
<evidence type="ECO:0000256" key="2">
    <source>
        <dbReference type="SAM" id="Phobius"/>
    </source>
</evidence>
<organism evidence="3 4">
    <name type="scientific">Mya arenaria</name>
    <name type="common">Soft-shell clam</name>
    <dbReference type="NCBI Taxonomy" id="6604"/>
    <lineage>
        <taxon>Eukaryota</taxon>
        <taxon>Metazoa</taxon>
        <taxon>Spiralia</taxon>
        <taxon>Lophotrochozoa</taxon>
        <taxon>Mollusca</taxon>
        <taxon>Bivalvia</taxon>
        <taxon>Autobranchia</taxon>
        <taxon>Heteroconchia</taxon>
        <taxon>Euheterodonta</taxon>
        <taxon>Imparidentia</taxon>
        <taxon>Neoheterodontei</taxon>
        <taxon>Myida</taxon>
        <taxon>Myoidea</taxon>
        <taxon>Myidae</taxon>
        <taxon>Mya</taxon>
    </lineage>
</organism>
<dbReference type="Proteomes" id="UP001164746">
    <property type="component" value="Chromosome 3"/>
</dbReference>
<feature type="region of interest" description="Disordered" evidence="1">
    <location>
        <begin position="118"/>
        <end position="138"/>
    </location>
</feature>
<dbReference type="EMBL" id="CP111014">
    <property type="protein sequence ID" value="WAQ98469.1"/>
    <property type="molecule type" value="Genomic_DNA"/>
</dbReference>
<sequence>MCSLNVYKLFIFILFINSGIAIIFILPGNIVPANSYKAFICTVVLQSYEYVFMDIVVPSLSVCEMMMIEVDPDTSSSYSPISESNMQFRSTGNLSATPLRVARSAEVLTPAARRNFFYDDGRQDNSDNNSNLRRKSEVNNALEERPKFHLVI</sequence>
<accession>A0ABY7DM76</accession>
<name>A0ABY7DM76_MYAAR</name>
<keyword evidence="4" id="KW-1185">Reference proteome</keyword>
<protein>
    <submittedName>
        <fullName evidence="3">Uncharacterized protein</fullName>
    </submittedName>
</protein>
<feature type="transmembrane region" description="Helical" evidence="2">
    <location>
        <begin position="6"/>
        <end position="26"/>
    </location>
</feature>
<keyword evidence="2" id="KW-1133">Transmembrane helix</keyword>
<keyword evidence="2" id="KW-0472">Membrane</keyword>
<evidence type="ECO:0000313" key="3">
    <source>
        <dbReference type="EMBL" id="WAQ98469.1"/>
    </source>
</evidence>
<gene>
    <name evidence="3" type="ORF">MAR_022842</name>
</gene>